<evidence type="ECO:0000313" key="2">
    <source>
        <dbReference type="Proteomes" id="UP000509667"/>
    </source>
</evidence>
<dbReference type="Pfam" id="PF09484">
    <property type="entry name" value="Cas_TM1802"/>
    <property type="match status" value="1"/>
</dbReference>
<reference evidence="1 2" key="1">
    <citation type="submission" date="2020-07" db="EMBL/GenBank/DDBJ databases">
        <title>Halosimplex pelagicum sp. nov. and Halosimplex rubrum sp. nov., isolated from salted brown alga Laminaria, and emended description of the genus Halosimplex.</title>
        <authorList>
            <person name="Cui H."/>
        </authorList>
    </citation>
    <scope>NUCLEOTIDE SEQUENCE [LARGE SCALE GENOMIC DNA]</scope>
    <source>
        <strain evidence="1 2">R27</strain>
    </source>
</reference>
<dbReference type="GeneID" id="56078138"/>
<name>A0A7D5TCT1_9EURY</name>
<dbReference type="InterPro" id="IPR013389">
    <property type="entry name" value="CRISPR-assoc_prot_Cas8b"/>
</dbReference>
<keyword evidence="2" id="KW-1185">Reference proteome</keyword>
<proteinExistence type="predicted"/>
<dbReference type="AlphaFoldDB" id="A0A7D5TCT1"/>
<dbReference type="KEGG" id="hrr:HZS55_09705"/>
<dbReference type="EMBL" id="CP058910">
    <property type="protein sequence ID" value="QLH77556.1"/>
    <property type="molecule type" value="Genomic_DNA"/>
</dbReference>
<organism evidence="1 2">
    <name type="scientific">Halosimplex rubrum</name>
    <dbReference type="NCBI Taxonomy" id="869889"/>
    <lineage>
        <taxon>Archaea</taxon>
        <taxon>Methanobacteriati</taxon>
        <taxon>Methanobacteriota</taxon>
        <taxon>Stenosarchaea group</taxon>
        <taxon>Halobacteria</taxon>
        <taxon>Halobacteriales</taxon>
        <taxon>Haloarculaceae</taxon>
        <taxon>Halosimplex</taxon>
    </lineage>
</organism>
<sequence>MLDAEALRNLDDGTIDAALPDRPVTSVRDLQSLYGRLYALGRGLTGEYGPFLSPDAAADLVGEERLVVVRVELADDEVALADDPVRVVPYVEERSGPTGDGLVPDLSHVAHAKFEAARGVDHSITHLSGQTNGPEKHADHAVERFTRWPSEDAVREEASDHDDGWLLDALDELGGDDDAMERVAEAVAEVTREGQYLHTVAFGFEGDAVATTDRFDADATWHLPGEVEVLQEAMVRRKTTKFRAKNEAEDASGDGTCYVGDTDEEVYGVVDDPLKWYLSKQMERFPRFDPDQSWRTQGLGREAAIAAQNATTFLDACAEPAPGVSAFYFPYFERTPTVGDADELYSTLVRQTEGIDENAVASLYDDLQDEPGEPAEDLRFVLMVVEKYQKDRWRLLAFEPNGTVHYGLELAEKHQDALNSPLFGEDGPLPVREEFALLAPGRNRLEWLNVVTGVGYFARTCAPPDDDDEPSSDDLRFRATADVVGGHRIEAASLLSAYVDRIAERFDPDDDFPFPGTAVAEQHAQLTALANGDLLATDADTDYTVDTTMTETTTDDGGEPSRTERLDEFIERHDALADGERQGVFALGALVGRISRYQRSKNRSMTAVTRHPIDKISRHNVTQVATEVIDANVVYSEEEGYNGTMYAELMDEVVDGLLDRDPDDWDLDTADLRYHYAMGIAYGLNDRSTSEYDNE</sequence>
<evidence type="ECO:0000313" key="1">
    <source>
        <dbReference type="EMBL" id="QLH77556.1"/>
    </source>
</evidence>
<dbReference type="RefSeq" id="WP_179911482.1">
    <property type="nucleotide sequence ID" value="NZ_CP058910.1"/>
</dbReference>
<protein>
    <recommendedName>
        <fullName evidence="3">Type I-B CRISPR-associated protein Cas8b/Csh1</fullName>
    </recommendedName>
</protein>
<accession>A0A7D5TCT1</accession>
<dbReference type="Proteomes" id="UP000509667">
    <property type="component" value="Chromosome"/>
</dbReference>
<dbReference type="OrthoDB" id="193050at2157"/>
<evidence type="ECO:0008006" key="3">
    <source>
        <dbReference type="Google" id="ProtNLM"/>
    </source>
</evidence>
<gene>
    <name evidence="1" type="ORF">HZS55_09705</name>
</gene>